<evidence type="ECO:0000313" key="2">
    <source>
        <dbReference type="EMBL" id="PKK89235.1"/>
    </source>
</evidence>
<dbReference type="Proteomes" id="UP000233256">
    <property type="component" value="Unassembled WGS sequence"/>
</dbReference>
<name>A0A2N1PLM6_9BACT</name>
<evidence type="ECO:0000313" key="3">
    <source>
        <dbReference type="Proteomes" id="UP000233256"/>
    </source>
</evidence>
<gene>
    <name evidence="2" type="ORF">CVV64_15100</name>
</gene>
<sequence>MSKCIICKRMTGNKKKPKCLFCYFRLLFYSFFCIAGIWIGLSLLIFDFWGMDQNSGNIYYRTPDRKISEELNSLEEVQTSHIPVIEPTK</sequence>
<dbReference type="EMBL" id="PGXC01000022">
    <property type="protein sequence ID" value="PKK89235.1"/>
    <property type="molecule type" value="Genomic_DNA"/>
</dbReference>
<reference evidence="2 3" key="1">
    <citation type="journal article" date="2017" name="ISME J.">
        <title>Potential for microbial H2 and metal transformations associated with novel bacteria and archaea in deep terrestrial subsurface sediments.</title>
        <authorList>
            <person name="Hernsdorf A.W."/>
            <person name="Amano Y."/>
            <person name="Miyakawa K."/>
            <person name="Ise K."/>
            <person name="Suzuki Y."/>
            <person name="Anantharaman K."/>
            <person name="Probst A."/>
            <person name="Burstein D."/>
            <person name="Thomas B.C."/>
            <person name="Banfield J.F."/>
        </authorList>
    </citation>
    <scope>NUCLEOTIDE SEQUENCE [LARGE SCALE GENOMIC DNA]</scope>
    <source>
        <strain evidence="2">HGW-Wallbacteria-1</strain>
    </source>
</reference>
<accession>A0A2N1PLM6</accession>
<feature type="transmembrane region" description="Helical" evidence="1">
    <location>
        <begin position="20"/>
        <end position="46"/>
    </location>
</feature>
<evidence type="ECO:0000256" key="1">
    <source>
        <dbReference type="SAM" id="Phobius"/>
    </source>
</evidence>
<keyword evidence="1" id="KW-1133">Transmembrane helix</keyword>
<keyword evidence="1" id="KW-0812">Transmembrane</keyword>
<proteinExistence type="predicted"/>
<comment type="caution">
    <text evidence="2">The sequence shown here is derived from an EMBL/GenBank/DDBJ whole genome shotgun (WGS) entry which is preliminary data.</text>
</comment>
<protein>
    <submittedName>
        <fullName evidence="2">Uncharacterized protein</fullName>
    </submittedName>
</protein>
<dbReference type="AlphaFoldDB" id="A0A2N1PLM6"/>
<organism evidence="2 3">
    <name type="scientific">Candidatus Wallbacteria bacterium HGW-Wallbacteria-1</name>
    <dbReference type="NCBI Taxonomy" id="2013854"/>
    <lineage>
        <taxon>Bacteria</taxon>
        <taxon>Candidatus Walliibacteriota</taxon>
    </lineage>
</organism>
<keyword evidence="1" id="KW-0472">Membrane</keyword>